<dbReference type="AlphaFoldDB" id="A0A1I8P6E0"/>
<evidence type="ECO:0000313" key="4">
    <source>
        <dbReference type="Proteomes" id="UP000095300"/>
    </source>
</evidence>
<reference evidence="3" key="1">
    <citation type="submission" date="2020-05" db="UniProtKB">
        <authorList>
            <consortium name="EnsemblMetazoa"/>
        </authorList>
    </citation>
    <scope>IDENTIFICATION</scope>
    <source>
        <strain evidence="3">USDA</strain>
    </source>
</reference>
<feature type="region of interest" description="Disordered" evidence="1">
    <location>
        <begin position="243"/>
        <end position="265"/>
    </location>
</feature>
<dbReference type="GO" id="GO:0005634">
    <property type="term" value="C:nucleus"/>
    <property type="evidence" value="ECO:0007669"/>
    <property type="project" value="TreeGrafter"/>
</dbReference>
<evidence type="ECO:0000313" key="3">
    <source>
        <dbReference type="EnsemblMetazoa" id="SCAU005243-PA"/>
    </source>
</evidence>
<proteinExistence type="predicted"/>
<accession>A0A1I8P6E0</accession>
<evidence type="ECO:0000259" key="2">
    <source>
        <dbReference type="PROSITE" id="PS51029"/>
    </source>
</evidence>
<dbReference type="PROSITE" id="PS51029">
    <property type="entry name" value="MADF"/>
    <property type="match status" value="1"/>
</dbReference>
<dbReference type="GO" id="GO:0005667">
    <property type="term" value="C:transcription regulator complex"/>
    <property type="evidence" value="ECO:0007669"/>
    <property type="project" value="TreeGrafter"/>
</dbReference>
<keyword evidence="4" id="KW-1185">Reference proteome</keyword>
<dbReference type="EnsemblMetazoa" id="SCAU005243-RA">
    <property type="protein sequence ID" value="SCAU005243-PA"/>
    <property type="gene ID" value="SCAU005243"/>
</dbReference>
<dbReference type="VEuPathDB" id="VectorBase:SCAU005243"/>
<organism evidence="3 4">
    <name type="scientific">Stomoxys calcitrans</name>
    <name type="common">Stable fly</name>
    <name type="synonym">Conops calcitrans</name>
    <dbReference type="NCBI Taxonomy" id="35570"/>
    <lineage>
        <taxon>Eukaryota</taxon>
        <taxon>Metazoa</taxon>
        <taxon>Ecdysozoa</taxon>
        <taxon>Arthropoda</taxon>
        <taxon>Hexapoda</taxon>
        <taxon>Insecta</taxon>
        <taxon>Pterygota</taxon>
        <taxon>Neoptera</taxon>
        <taxon>Endopterygota</taxon>
        <taxon>Diptera</taxon>
        <taxon>Brachycera</taxon>
        <taxon>Muscomorpha</taxon>
        <taxon>Muscoidea</taxon>
        <taxon>Muscidae</taxon>
        <taxon>Stomoxys</taxon>
    </lineage>
</organism>
<dbReference type="SMART" id="SM00595">
    <property type="entry name" value="MADF"/>
    <property type="match status" value="1"/>
</dbReference>
<evidence type="ECO:0000256" key="1">
    <source>
        <dbReference type="SAM" id="MobiDB-lite"/>
    </source>
</evidence>
<dbReference type="GO" id="GO:0006357">
    <property type="term" value="P:regulation of transcription by RNA polymerase II"/>
    <property type="evidence" value="ECO:0007669"/>
    <property type="project" value="TreeGrafter"/>
</dbReference>
<dbReference type="Pfam" id="PF10545">
    <property type="entry name" value="MADF_DNA_bdg"/>
    <property type="match status" value="1"/>
</dbReference>
<dbReference type="PANTHER" id="PTHR12243:SF67">
    <property type="entry name" value="COREPRESSOR OF PANGOLIN, ISOFORM A-RELATED"/>
    <property type="match status" value="1"/>
</dbReference>
<feature type="compositionally biased region" description="Polar residues" evidence="1">
    <location>
        <begin position="255"/>
        <end position="265"/>
    </location>
</feature>
<dbReference type="OrthoDB" id="6081971at2759"/>
<name>A0A1I8P6E0_STOCA</name>
<dbReference type="STRING" id="35570.A0A1I8P6E0"/>
<dbReference type="InterPro" id="IPR006578">
    <property type="entry name" value="MADF-dom"/>
</dbReference>
<dbReference type="Proteomes" id="UP000095300">
    <property type="component" value="Unassembled WGS sequence"/>
</dbReference>
<dbReference type="InterPro" id="IPR039353">
    <property type="entry name" value="TF_Adf1"/>
</dbReference>
<dbReference type="PANTHER" id="PTHR12243">
    <property type="entry name" value="MADF DOMAIN TRANSCRIPTION FACTOR"/>
    <property type="match status" value="1"/>
</dbReference>
<dbReference type="KEGG" id="scac:106094764"/>
<protein>
    <recommendedName>
        <fullName evidence="2">MADF domain-containing protein</fullName>
    </recommendedName>
</protein>
<gene>
    <name evidence="3" type="primary">106094764</name>
</gene>
<sequence>MEKGKFIGVVKKYPILFDPLHEDYKNIAKKDRIWSKIARDFYTDADDLKKKWKSLRDTYAKYIKRVNSETAPKEWIWAEHMKFFRPYLFVNNQSLKDDSYSNYPGSDEYEDLNSDSNIPVVVQENEYIISENDFMDGDNEVVFMEEPPESPNIVEATIKTESSDFNITQPRSLKRTFSLAQDTTLPEHYKEKKLKAVFDEVECLLLAHAKTIKRFSAKRQAITKYKIAQVILEQELLHVQEHPNHHFESKRERYQSGSSVYSHGD</sequence>
<feature type="compositionally biased region" description="Basic and acidic residues" evidence="1">
    <location>
        <begin position="243"/>
        <end position="254"/>
    </location>
</feature>
<feature type="domain" description="MADF" evidence="2">
    <location>
        <begin position="5"/>
        <end position="89"/>
    </location>
</feature>